<keyword evidence="16 21" id="KW-0472">Membrane</keyword>
<dbReference type="FunFam" id="3.30.200.20:FF:000661">
    <property type="entry name" value="Serine-threonine protein kinase plant-type"/>
    <property type="match status" value="1"/>
</dbReference>
<dbReference type="FunFam" id="1.10.510.10:FF:000358">
    <property type="entry name" value="Putative leucine-rich repeat receptor-like serine/threonine-protein kinase"/>
    <property type="match status" value="1"/>
</dbReference>
<dbReference type="Gramene" id="OE9A053742T1">
    <property type="protein sequence ID" value="OE9A053742C1"/>
    <property type="gene ID" value="OE9A053742"/>
</dbReference>
<evidence type="ECO:0000256" key="10">
    <source>
        <dbReference type="ARBA" id="ARBA00022729"/>
    </source>
</evidence>
<dbReference type="GO" id="GO:0051707">
    <property type="term" value="P:response to other organism"/>
    <property type="evidence" value="ECO:0007669"/>
    <property type="project" value="UniProtKB-ARBA"/>
</dbReference>
<evidence type="ECO:0000256" key="16">
    <source>
        <dbReference type="ARBA" id="ARBA00023136"/>
    </source>
</evidence>
<evidence type="ECO:0000256" key="14">
    <source>
        <dbReference type="ARBA" id="ARBA00022840"/>
    </source>
</evidence>
<feature type="transmembrane region" description="Helical" evidence="21">
    <location>
        <begin position="755"/>
        <end position="780"/>
    </location>
</feature>
<evidence type="ECO:0000259" key="22">
    <source>
        <dbReference type="PROSITE" id="PS50011"/>
    </source>
</evidence>
<dbReference type="Pfam" id="PF23598">
    <property type="entry name" value="LRR_14"/>
    <property type="match status" value="2"/>
</dbReference>
<keyword evidence="5" id="KW-0723">Serine/threonine-protein kinase</keyword>
<keyword evidence="12" id="KW-0547">Nucleotide-binding</keyword>
<dbReference type="EC" id="2.7.11.1" evidence="3"/>
<dbReference type="InterPro" id="IPR011009">
    <property type="entry name" value="Kinase-like_dom_sf"/>
</dbReference>
<keyword evidence="8" id="KW-0808">Transferase</keyword>
<name>A0A8S0RMA7_OLEEU</name>
<evidence type="ECO:0000313" key="23">
    <source>
        <dbReference type="EMBL" id="CAA2980892.1"/>
    </source>
</evidence>
<evidence type="ECO:0000256" key="20">
    <source>
        <dbReference type="ARBA" id="ARBA00048679"/>
    </source>
</evidence>
<dbReference type="GO" id="GO:0006952">
    <property type="term" value="P:defense response"/>
    <property type="evidence" value="ECO:0007669"/>
    <property type="project" value="UniProtKB-ARBA"/>
</dbReference>
<dbReference type="PANTHER" id="PTHR27008">
    <property type="entry name" value="OS04G0122200 PROTEIN"/>
    <property type="match status" value="1"/>
</dbReference>
<comment type="catalytic activity">
    <reaction evidence="20">
        <text>L-seryl-[protein] + ATP = O-phospho-L-seryl-[protein] + ADP + H(+)</text>
        <dbReference type="Rhea" id="RHEA:17989"/>
        <dbReference type="Rhea" id="RHEA-COMP:9863"/>
        <dbReference type="Rhea" id="RHEA-COMP:11604"/>
        <dbReference type="ChEBI" id="CHEBI:15378"/>
        <dbReference type="ChEBI" id="CHEBI:29999"/>
        <dbReference type="ChEBI" id="CHEBI:30616"/>
        <dbReference type="ChEBI" id="CHEBI:83421"/>
        <dbReference type="ChEBI" id="CHEBI:456216"/>
        <dbReference type="EC" id="2.7.11.1"/>
    </reaction>
</comment>
<keyword evidence="13" id="KW-0418">Kinase</keyword>
<comment type="catalytic activity">
    <reaction evidence="19">
        <text>L-threonyl-[protein] + ATP = O-phospho-L-threonyl-[protein] + ADP + H(+)</text>
        <dbReference type="Rhea" id="RHEA:46608"/>
        <dbReference type="Rhea" id="RHEA-COMP:11060"/>
        <dbReference type="Rhea" id="RHEA-COMP:11605"/>
        <dbReference type="ChEBI" id="CHEBI:15378"/>
        <dbReference type="ChEBI" id="CHEBI:30013"/>
        <dbReference type="ChEBI" id="CHEBI:30616"/>
        <dbReference type="ChEBI" id="CHEBI:61977"/>
        <dbReference type="ChEBI" id="CHEBI:456216"/>
        <dbReference type="EC" id="2.7.11.1"/>
    </reaction>
</comment>
<dbReference type="SMART" id="SM00220">
    <property type="entry name" value="S_TKc"/>
    <property type="match status" value="1"/>
</dbReference>
<dbReference type="InterPro" id="IPR008271">
    <property type="entry name" value="Ser/Thr_kinase_AS"/>
</dbReference>
<dbReference type="Gene3D" id="3.80.10.10">
    <property type="entry name" value="Ribonuclease Inhibitor"/>
    <property type="match status" value="5"/>
</dbReference>
<keyword evidence="10" id="KW-0732">Signal</keyword>
<dbReference type="InterPro" id="IPR055414">
    <property type="entry name" value="LRR_R13L4/SHOC2-like"/>
</dbReference>
<evidence type="ECO:0000256" key="11">
    <source>
        <dbReference type="ARBA" id="ARBA00022737"/>
    </source>
</evidence>
<dbReference type="InterPro" id="IPR000719">
    <property type="entry name" value="Prot_kinase_dom"/>
</dbReference>
<dbReference type="PANTHER" id="PTHR27008:SF575">
    <property type="entry name" value="LRR RECEPTOR-LIKE SERINE_THREONINE-PROTEIN KINASE EFR"/>
    <property type="match status" value="1"/>
</dbReference>
<evidence type="ECO:0000256" key="12">
    <source>
        <dbReference type="ARBA" id="ARBA00022741"/>
    </source>
</evidence>
<evidence type="ECO:0000256" key="17">
    <source>
        <dbReference type="ARBA" id="ARBA00023170"/>
    </source>
</evidence>
<keyword evidence="6" id="KW-0597">Phosphoprotein</keyword>
<dbReference type="InterPro" id="IPR051809">
    <property type="entry name" value="Plant_receptor-like_S/T_kinase"/>
</dbReference>
<dbReference type="SUPFAM" id="SSF52058">
    <property type="entry name" value="L domain-like"/>
    <property type="match status" value="3"/>
</dbReference>
<evidence type="ECO:0000256" key="5">
    <source>
        <dbReference type="ARBA" id="ARBA00022527"/>
    </source>
</evidence>
<dbReference type="Pfam" id="PF00560">
    <property type="entry name" value="LRR_1"/>
    <property type="match status" value="4"/>
</dbReference>
<dbReference type="SMART" id="SM00369">
    <property type="entry name" value="LRR_TYP"/>
    <property type="match status" value="8"/>
</dbReference>
<keyword evidence="11" id="KW-0677">Repeat</keyword>
<comment type="caution">
    <text evidence="23">The sequence shown here is derived from an EMBL/GenBank/DDBJ whole genome shotgun (WGS) entry which is preliminary data.</text>
</comment>
<evidence type="ECO:0000256" key="1">
    <source>
        <dbReference type="ARBA" id="ARBA00004162"/>
    </source>
</evidence>
<evidence type="ECO:0000256" key="13">
    <source>
        <dbReference type="ARBA" id="ARBA00022777"/>
    </source>
</evidence>
<dbReference type="Proteomes" id="UP000594638">
    <property type="component" value="Unassembled WGS sequence"/>
</dbReference>
<keyword evidence="14" id="KW-0067">ATP-binding</keyword>
<protein>
    <recommendedName>
        <fullName evidence="3">non-specific serine/threonine protein kinase</fullName>
        <ecNumber evidence="3">2.7.11.1</ecNumber>
    </recommendedName>
</protein>
<dbReference type="InterPro" id="IPR032675">
    <property type="entry name" value="LRR_dom_sf"/>
</dbReference>
<evidence type="ECO:0000256" key="4">
    <source>
        <dbReference type="ARBA" id="ARBA00022475"/>
    </source>
</evidence>
<dbReference type="InterPro" id="IPR013210">
    <property type="entry name" value="LRR_N_plant-typ"/>
</dbReference>
<dbReference type="Pfam" id="PF08263">
    <property type="entry name" value="LRRNT_2"/>
    <property type="match status" value="1"/>
</dbReference>
<comment type="similarity">
    <text evidence="2">Belongs to the protein kinase superfamily. Ser/Thr protein kinase family.</text>
</comment>
<keyword evidence="15 21" id="KW-1133">Transmembrane helix</keyword>
<sequence length="1109" mass="122799">MIKNLKIHSNLVSNPTMLKTLKFTAFCFLIFIFPSFLAVQTNISDYAALMAFKSKLLVEPDNILSTNWSSRTHFCNWFGITCLNERITGLQLPGLALQGTISSCVANMTQLVALDLSNNKLEGALPSELGLLQQLKILNTTKNSLQGSIPANLSRCQNLERLDFSYNFVAGSIPVELGLLRNLEYLALDHNNLTGSIPASLGNFSKLEYLYLEENDLEGDIPGELGNLDSLKLLALRGNSFVGSIPPPIFNISKLQIVDISVIGLSGELPEDLGDRVPNLERLFLDSNRITGKIPVSLSNSSKLTHLFFTENDLRGDIPNEFGGLLNLQWFEFEYNQISGNIPYSLFNISSLEILKTRHNYLSGNLPPDIGKWLPNLQEIFLSHNQFHGKIPSSICNATKLVYLEVANNSFSGQIPQMLGNLVDLEHLNLQVNSLVNNPGSTHLDFLDSLVKCRNLQFLILETNPLNGIIPGSIGNLSSTLKVFTVISCEIKGSIPHELGNLSSLFFLGLSNNGLVGEIPSSLGGLQNLERLYLTGNKLKGTIPAEVCNIKVLGILHLGENKFSGSIPSYIENLTELREVSFADNNFSSTVPVGLWKLVKIGGLNLSKNLLDGSIPTEVGNLKALNIIDLSSNNFSGEIPNSIGFLQMLLSLDMSKNNFRGFIPDTLSNLIVLEFLDLSSNALSGNIPESLESLKDLKFLNISFNRLEGNIPDKGVFKNITYQSLTGNTNLCGAPSLKFPSCPAHSGRNSRKRRLSLVLTITVPIVAVVLLLVICLLVWISFSRRKHLKNSTRTNSPWMGHRIITYNELLRATENFSESNVLGSGSSCMVYKGELSDGTIAAIKVFNLHFAKALKNFDTECEVLSNVRHRNLVKIISTCSNVDFKAMVLEYMSNGSLDKWLYSQNNYSNPVERLDILIDVALAMEYLHHEYMVPIVHCDLKPSNVLLDEDMTARVSDFGIAKILDPNQLAQTETLGTMGYIAPEYGLDGHLSPRVDVYSFGILLLEIFTKKRPTDDMFTGDLNLHQWINRSFPSALAEILDSNLFIDIDFIKEGASAPIIKNQNQIEELLVPTIHVGLLCSKESPDERPDMRDVVVKLKKIRTALTHRK</sequence>
<keyword evidence="24" id="KW-1185">Reference proteome</keyword>
<dbReference type="EMBL" id="CACTIH010003657">
    <property type="protein sequence ID" value="CAA2980892.1"/>
    <property type="molecule type" value="Genomic_DNA"/>
</dbReference>
<gene>
    <name evidence="23" type="ORF">OLEA9_A053742</name>
</gene>
<dbReference type="FunFam" id="3.80.10.10:FF:000129">
    <property type="entry name" value="Leucine-rich repeat receptor-like kinase"/>
    <property type="match status" value="1"/>
</dbReference>
<dbReference type="FunFam" id="3.80.10.10:FF:000095">
    <property type="entry name" value="LRR receptor-like serine/threonine-protein kinase GSO1"/>
    <property type="match status" value="2"/>
</dbReference>
<dbReference type="GO" id="GO:0005524">
    <property type="term" value="F:ATP binding"/>
    <property type="evidence" value="ECO:0007669"/>
    <property type="project" value="UniProtKB-KW"/>
</dbReference>
<dbReference type="FunFam" id="3.80.10.10:FF:000299">
    <property type="entry name" value="Piriformospora indica-insensitive protein 2"/>
    <property type="match status" value="1"/>
</dbReference>
<evidence type="ECO:0000256" key="19">
    <source>
        <dbReference type="ARBA" id="ARBA00047899"/>
    </source>
</evidence>
<proteinExistence type="inferred from homology"/>
<evidence type="ECO:0000256" key="21">
    <source>
        <dbReference type="SAM" id="Phobius"/>
    </source>
</evidence>
<evidence type="ECO:0000313" key="24">
    <source>
        <dbReference type="Proteomes" id="UP000594638"/>
    </source>
</evidence>
<keyword evidence="18" id="KW-0325">Glycoprotein</keyword>
<evidence type="ECO:0000256" key="6">
    <source>
        <dbReference type="ARBA" id="ARBA00022553"/>
    </source>
</evidence>
<dbReference type="PROSITE" id="PS50011">
    <property type="entry name" value="PROTEIN_KINASE_DOM"/>
    <property type="match status" value="1"/>
</dbReference>
<dbReference type="InterPro" id="IPR001611">
    <property type="entry name" value="Leu-rich_rpt"/>
</dbReference>
<keyword evidence="4" id="KW-1003">Cell membrane</keyword>
<keyword evidence="17 23" id="KW-0675">Receptor</keyword>
<reference evidence="23 24" key="1">
    <citation type="submission" date="2019-12" db="EMBL/GenBank/DDBJ databases">
        <authorList>
            <person name="Alioto T."/>
            <person name="Alioto T."/>
            <person name="Gomez Garrido J."/>
        </authorList>
    </citation>
    <scope>NUCLEOTIDE SEQUENCE [LARGE SCALE GENOMIC DNA]</scope>
</reference>
<evidence type="ECO:0000256" key="2">
    <source>
        <dbReference type="ARBA" id="ARBA00008684"/>
    </source>
</evidence>
<evidence type="ECO:0000256" key="8">
    <source>
        <dbReference type="ARBA" id="ARBA00022679"/>
    </source>
</evidence>
<feature type="domain" description="Protein kinase" evidence="22">
    <location>
        <begin position="816"/>
        <end position="1105"/>
    </location>
</feature>
<dbReference type="Gene3D" id="3.30.200.20">
    <property type="entry name" value="Phosphorylase Kinase, domain 1"/>
    <property type="match status" value="1"/>
</dbReference>
<dbReference type="Pfam" id="PF13855">
    <property type="entry name" value="LRR_8"/>
    <property type="match status" value="2"/>
</dbReference>
<dbReference type="AlphaFoldDB" id="A0A8S0RMA7"/>
<dbReference type="Gene3D" id="1.10.510.10">
    <property type="entry name" value="Transferase(Phosphotransferase) domain 1"/>
    <property type="match status" value="1"/>
</dbReference>
<dbReference type="OrthoDB" id="676979at2759"/>
<evidence type="ECO:0000256" key="18">
    <source>
        <dbReference type="ARBA" id="ARBA00023180"/>
    </source>
</evidence>
<accession>A0A8S0RMA7</accession>
<dbReference type="SUPFAM" id="SSF56112">
    <property type="entry name" value="Protein kinase-like (PK-like)"/>
    <property type="match status" value="1"/>
</dbReference>
<dbReference type="GO" id="GO:0005886">
    <property type="term" value="C:plasma membrane"/>
    <property type="evidence" value="ECO:0007669"/>
    <property type="project" value="UniProtKB-SubCell"/>
</dbReference>
<evidence type="ECO:0000256" key="3">
    <source>
        <dbReference type="ARBA" id="ARBA00012513"/>
    </source>
</evidence>
<dbReference type="GO" id="GO:0004674">
    <property type="term" value="F:protein serine/threonine kinase activity"/>
    <property type="evidence" value="ECO:0007669"/>
    <property type="project" value="UniProtKB-KW"/>
</dbReference>
<dbReference type="Pfam" id="PF00069">
    <property type="entry name" value="Pkinase"/>
    <property type="match status" value="1"/>
</dbReference>
<evidence type="ECO:0000256" key="7">
    <source>
        <dbReference type="ARBA" id="ARBA00022614"/>
    </source>
</evidence>
<comment type="subcellular location">
    <subcellularLocation>
        <location evidence="1">Cell membrane</location>
        <topology evidence="1">Single-pass membrane protein</topology>
    </subcellularLocation>
</comment>
<evidence type="ECO:0000256" key="15">
    <source>
        <dbReference type="ARBA" id="ARBA00022989"/>
    </source>
</evidence>
<keyword evidence="9 21" id="KW-0812">Transmembrane</keyword>
<evidence type="ECO:0000256" key="9">
    <source>
        <dbReference type="ARBA" id="ARBA00022692"/>
    </source>
</evidence>
<dbReference type="InterPro" id="IPR003591">
    <property type="entry name" value="Leu-rich_rpt_typical-subtyp"/>
</dbReference>
<dbReference type="PROSITE" id="PS00108">
    <property type="entry name" value="PROTEIN_KINASE_ST"/>
    <property type="match status" value="1"/>
</dbReference>
<organism evidence="23 24">
    <name type="scientific">Olea europaea subsp. europaea</name>
    <dbReference type="NCBI Taxonomy" id="158383"/>
    <lineage>
        <taxon>Eukaryota</taxon>
        <taxon>Viridiplantae</taxon>
        <taxon>Streptophyta</taxon>
        <taxon>Embryophyta</taxon>
        <taxon>Tracheophyta</taxon>
        <taxon>Spermatophyta</taxon>
        <taxon>Magnoliopsida</taxon>
        <taxon>eudicotyledons</taxon>
        <taxon>Gunneridae</taxon>
        <taxon>Pentapetalae</taxon>
        <taxon>asterids</taxon>
        <taxon>lamiids</taxon>
        <taxon>Lamiales</taxon>
        <taxon>Oleaceae</taxon>
        <taxon>Oleeae</taxon>
        <taxon>Olea</taxon>
    </lineage>
</organism>
<keyword evidence="7" id="KW-0433">Leucine-rich repeat</keyword>